<dbReference type="GO" id="GO:0016788">
    <property type="term" value="F:hydrolase activity, acting on ester bonds"/>
    <property type="evidence" value="ECO:0007669"/>
    <property type="project" value="TreeGrafter"/>
</dbReference>
<evidence type="ECO:0000313" key="5">
    <source>
        <dbReference type="EMBL" id="GLK66325.1"/>
    </source>
</evidence>
<reference evidence="5" key="1">
    <citation type="journal article" date="2014" name="Int. J. Syst. Evol. Microbiol.">
        <title>Complete genome sequence of Corynebacterium casei LMG S-19264T (=DSM 44701T), isolated from a smear-ripened cheese.</title>
        <authorList>
            <consortium name="US DOE Joint Genome Institute (JGI-PGF)"/>
            <person name="Walter F."/>
            <person name="Albersmeier A."/>
            <person name="Kalinowski J."/>
            <person name="Ruckert C."/>
        </authorList>
    </citation>
    <scope>NUCLEOTIDE SEQUENCE</scope>
    <source>
        <strain evidence="5">VKM B-2222</strain>
    </source>
</reference>
<dbReference type="AlphaFoldDB" id="A0AAD3P2D3"/>
<feature type="signal peptide" evidence="4">
    <location>
        <begin position="1"/>
        <end position="24"/>
    </location>
</feature>
<organism evidence="5 6">
    <name type="scientific">Paracoccus kondratievae</name>
    <dbReference type="NCBI Taxonomy" id="135740"/>
    <lineage>
        <taxon>Bacteria</taxon>
        <taxon>Pseudomonadati</taxon>
        <taxon>Pseudomonadota</taxon>
        <taxon>Alphaproteobacteria</taxon>
        <taxon>Rhodobacterales</taxon>
        <taxon>Paracoccaceae</taxon>
        <taxon>Paracoccus</taxon>
    </lineage>
</organism>
<feature type="region of interest" description="Disordered" evidence="3">
    <location>
        <begin position="122"/>
        <end position="146"/>
    </location>
</feature>
<evidence type="ECO:0008006" key="7">
    <source>
        <dbReference type="Google" id="ProtNLM"/>
    </source>
</evidence>
<evidence type="ECO:0000256" key="3">
    <source>
        <dbReference type="SAM" id="MobiDB-lite"/>
    </source>
</evidence>
<evidence type="ECO:0000256" key="1">
    <source>
        <dbReference type="ARBA" id="ARBA00005622"/>
    </source>
</evidence>
<dbReference type="InterPro" id="IPR052558">
    <property type="entry name" value="Siderophore_Hydrolase_D"/>
</dbReference>
<sequence length="300" mass="32624">MKTPISRRNLLAASLIAMAASAHAQERRPRGMEPAERIDDPRASYFDIGPAQKPWRIFMGLPAAPPPAQGYSAIVALDGNATFPILWHLREEIAPNAPVAVVGIGYPVKTRFDPLRRWYDLTSPGKKPVPPQPDLRGPGERPTGGQDAFLDMIETTLLPELARRELINPQDLTLFGHSLGGLFVLHALFTRPRLFARHVAADPSTWWNAGEPLREARAFRGGILAAGGRLDPPAPVLIANSGRQPETPSQPPAILAALSGIPGLNLIHRPYPDESHGSLIRPAARDALLLHLGRPQEQGE</sequence>
<keyword evidence="6" id="KW-1185">Reference proteome</keyword>
<evidence type="ECO:0000256" key="4">
    <source>
        <dbReference type="SAM" id="SignalP"/>
    </source>
</evidence>
<feature type="chain" id="PRO_5042179246" description="Alpha/beta hydrolase" evidence="4">
    <location>
        <begin position="25"/>
        <end position="300"/>
    </location>
</feature>
<dbReference type="PANTHER" id="PTHR40841:SF2">
    <property type="entry name" value="SIDEROPHORE-DEGRADING ESTERASE (EUROFUNG)"/>
    <property type="match status" value="1"/>
</dbReference>
<dbReference type="Pfam" id="PF00756">
    <property type="entry name" value="Esterase"/>
    <property type="match status" value="1"/>
</dbReference>
<reference evidence="5" key="2">
    <citation type="submission" date="2023-01" db="EMBL/GenBank/DDBJ databases">
        <authorList>
            <person name="Sun Q."/>
            <person name="Evtushenko L."/>
        </authorList>
    </citation>
    <scope>NUCLEOTIDE SEQUENCE</scope>
    <source>
        <strain evidence="5">VKM B-2222</strain>
    </source>
</reference>
<comment type="caution">
    <text evidence="5">The sequence shown here is derived from an EMBL/GenBank/DDBJ whole genome shotgun (WGS) entry which is preliminary data.</text>
</comment>
<comment type="similarity">
    <text evidence="1">Belongs to the esterase D family.</text>
</comment>
<dbReference type="Gene3D" id="3.40.50.1820">
    <property type="entry name" value="alpha/beta hydrolase"/>
    <property type="match status" value="1"/>
</dbReference>
<gene>
    <name evidence="5" type="ORF">GCM10017635_38020</name>
</gene>
<dbReference type="SUPFAM" id="SSF53474">
    <property type="entry name" value="alpha/beta-Hydrolases"/>
    <property type="match status" value="1"/>
</dbReference>
<evidence type="ECO:0000313" key="6">
    <source>
        <dbReference type="Proteomes" id="UP001143349"/>
    </source>
</evidence>
<dbReference type="RefSeq" id="WP_152367264.1">
    <property type="nucleotide sequence ID" value="NZ_BSFH01000099.1"/>
</dbReference>
<dbReference type="InterPro" id="IPR000801">
    <property type="entry name" value="Esterase-like"/>
</dbReference>
<dbReference type="PANTHER" id="PTHR40841">
    <property type="entry name" value="SIDEROPHORE TRIACETYLFUSARININE C ESTERASE"/>
    <property type="match status" value="1"/>
</dbReference>
<keyword evidence="4" id="KW-0732">Signal</keyword>
<dbReference type="EMBL" id="BSFH01000099">
    <property type="protein sequence ID" value="GLK66325.1"/>
    <property type="molecule type" value="Genomic_DNA"/>
</dbReference>
<proteinExistence type="inferred from homology"/>
<protein>
    <recommendedName>
        <fullName evidence="7">Alpha/beta hydrolase</fullName>
    </recommendedName>
</protein>
<accession>A0AAD3P2D3</accession>
<dbReference type="Proteomes" id="UP001143349">
    <property type="component" value="Unassembled WGS sequence"/>
</dbReference>
<evidence type="ECO:0000256" key="2">
    <source>
        <dbReference type="ARBA" id="ARBA00022801"/>
    </source>
</evidence>
<name>A0AAD3P2D3_9RHOB</name>
<dbReference type="InterPro" id="IPR029058">
    <property type="entry name" value="AB_hydrolase_fold"/>
</dbReference>
<keyword evidence="2" id="KW-0378">Hydrolase</keyword>